<reference evidence="6 7" key="1">
    <citation type="submission" date="2023-11" db="EMBL/GenBank/DDBJ databases">
        <title>Draft genome of Azohydromonas lata strain H1 (DSM1123), a polyhydroxyalkanoate producer.</title>
        <authorList>
            <person name="Traversa D."/>
            <person name="D'Addabbo P."/>
            <person name="Pazzani C."/>
            <person name="Manzari C."/>
            <person name="Chiara M."/>
            <person name="Scrascia M."/>
        </authorList>
    </citation>
    <scope>NUCLEOTIDE SEQUENCE [LARGE SCALE GENOMIC DNA]</scope>
    <source>
        <strain evidence="6 7">H1</strain>
    </source>
</reference>
<evidence type="ECO:0000256" key="4">
    <source>
        <dbReference type="ARBA" id="ARBA00023163"/>
    </source>
</evidence>
<comment type="caution">
    <text evidence="6">The sequence shown here is derived from an EMBL/GenBank/DDBJ whole genome shotgun (WGS) entry which is preliminary data.</text>
</comment>
<dbReference type="PROSITE" id="PS50931">
    <property type="entry name" value="HTH_LYSR"/>
    <property type="match status" value="1"/>
</dbReference>
<evidence type="ECO:0000256" key="1">
    <source>
        <dbReference type="ARBA" id="ARBA00009437"/>
    </source>
</evidence>
<evidence type="ECO:0000256" key="2">
    <source>
        <dbReference type="ARBA" id="ARBA00023015"/>
    </source>
</evidence>
<dbReference type="InterPro" id="IPR050389">
    <property type="entry name" value="LysR-type_TF"/>
</dbReference>
<organism evidence="6 7">
    <name type="scientific">Azohydromonas lata</name>
    <dbReference type="NCBI Taxonomy" id="45677"/>
    <lineage>
        <taxon>Bacteria</taxon>
        <taxon>Pseudomonadati</taxon>
        <taxon>Pseudomonadota</taxon>
        <taxon>Betaproteobacteria</taxon>
        <taxon>Burkholderiales</taxon>
        <taxon>Sphaerotilaceae</taxon>
        <taxon>Azohydromonas</taxon>
    </lineage>
</organism>
<dbReference type="Gene3D" id="3.40.190.10">
    <property type="entry name" value="Periplasmic binding protein-like II"/>
    <property type="match status" value="2"/>
</dbReference>
<dbReference type="Proteomes" id="UP001293718">
    <property type="component" value="Unassembled WGS sequence"/>
</dbReference>
<dbReference type="EMBL" id="JAXOJX010000089">
    <property type="protein sequence ID" value="MDZ5460926.1"/>
    <property type="molecule type" value="Genomic_DNA"/>
</dbReference>
<dbReference type="SUPFAM" id="SSF53850">
    <property type="entry name" value="Periplasmic binding protein-like II"/>
    <property type="match status" value="1"/>
</dbReference>
<dbReference type="InterPro" id="IPR036390">
    <property type="entry name" value="WH_DNA-bd_sf"/>
</dbReference>
<dbReference type="Pfam" id="PF03466">
    <property type="entry name" value="LysR_substrate"/>
    <property type="match status" value="1"/>
</dbReference>
<feature type="domain" description="HTH lysR-type" evidence="5">
    <location>
        <begin position="6"/>
        <end position="63"/>
    </location>
</feature>
<dbReference type="SUPFAM" id="SSF46785">
    <property type="entry name" value="Winged helix' DNA-binding domain"/>
    <property type="match status" value="1"/>
</dbReference>
<protein>
    <submittedName>
        <fullName evidence="6">LysR family transcriptional regulator</fullName>
    </submittedName>
</protein>
<keyword evidence="2" id="KW-0805">Transcription regulation</keyword>
<dbReference type="InterPro" id="IPR005119">
    <property type="entry name" value="LysR_subst-bd"/>
</dbReference>
<dbReference type="PANTHER" id="PTHR30118:SF15">
    <property type="entry name" value="TRANSCRIPTIONAL REGULATORY PROTEIN"/>
    <property type="match status" value="1"/>
</dbReference>
<dbReference type="InterPro" id="IPR036388">
    <property type="entry name" value="WH-like_DNA-bd_sf"/>
</dbReference>
<dbReference type="RefSeq" id="WP_322468236.1">
    <property type="nucleotide sequence ID" value="NZ_JAXOJX010000089.1"/>
</dbReference>
<evidence type="ECO:0000259" key="5">
    <source>
        <dbReference type="PROSITE" id="PS50931"/>
    </source>
</evidence>
<evidence type="ECO:0000256" key="3">
    <source>
        <dbReference type="ARBA" id="ARBA00023125"/>
    </source>
</evidence>
<keyword evidence="7" id="KW-1185">Reference proteome</keyword>
<name>A0ABU5IPV4_9BURK</name>
<dbReference type="PANTHER" id="PTHR30118">
    <property type="entry name" value="HTH-TYPE TRANSCRIPTIONAL REGULATOR LEUO-RELATED"/>
    <property type="match status" value="1"/>
</dbReference>
<proteinExistence type="inferred from homology"/>
<keyword evidence="3" id="KW-0238">DNA-binding</keyword>
<accession>A0ABU5IPV4</accession>
<dbReference type="Pfam" id="PF00126">
    <property type="entry name" value="HTH_1"/>
    <property type="match status" value="1"/>
</dbReference>
<dbReference type="PRINTS" id="PR00039">
    <property type="entry name" value="HTHLYSR"/>
</dbReference>
<dbReference type="InterPro" id="IPR000847">
    <property type="entry name" value="LysR_HTH_N"/>
</dbReference>
<comment type="similarity">
    <text evidence="1">Belongs to the LysR transcriptional regulatory family.</text>
</comment>
<dbReference type="CDD" id="cd08459">
    <property type="entry name" value="PBP2_DntR_NahR_LinR_like"/>
    <property type="match status" value="1"/>
</dbReference>
<evidence type="ECO:0000313" key="7">
    <source>
        <dbReference type="Proteomes" id="UP001293718"/>
    </source>
</evidence>
<gene>
    <name evidence="6" type="ORF">SM757_30565</name>
</gene>
<sequence>MELEEIDLNLLIVFNQLLVEKRVSRVAENLGLTQPAVSNALARLRKLLGDDLFTRTPKGMEPTPYAEQLAESVSYALGMIRSALNQKSGFDPATARRAFTIGMNDIGEIWFLPRLVAALMQAAPNVTISTVRNASVNLKDEMEAAKVDLAVGLLPQLKAGFFQRRILQTRYVCLMRKGHQLDKRRITLQEFCAAEHVAVIAQGTGHGLADEVMQRSGVQRRVRLTVPHFTAVAHIVQNTDLLATVPETLAQRIAAPFGLSYAAHPVEMPVPSINLFWHARMHKDPANVWLRNFIVELFAA</sequence>
<keyword evidence="4" id="KW-0804">Transcription</keyword>
<dbReference type="Gene3D" id="1.10.10.10">
    <property type="entry name" value="Winged helix-like DNA-binding domain superfamily/Winged helix DNA-binding domain"/>
    <property type="match status" value="1"/>
</dbReference>
<evidence type="ECO:0000313" key="6">
    <source>
        <dbReference type="EMBL" id="MDZ5460926.1"/>
    </source>
</evidence>